<feature type="region of interest" description="Disordered" evidence="1">
    <location>
        <begin position="875"/>
        <end position="942"/>
    </location>
</feature>
<feature type="compositionally biased region" description="Basic and acidic residues" evidence="1">
    <location>
        <begin position="1201"/>
        <end position="1236"/>
    </location>
</feature>
<feature type="compositionally biased region" description="Pro residues" evidence="1">
    <location>
        <begin position="1344"/>
        <end position="1353"/>
    </location>
</feature>
<feature type="compositionally biased region" description="Polar residues" evidence="1">
    <location>
        <begin position="1124"/>
        <end position="1135"/>
    </location>
</feature>
<gene>
    <name evidence="3" type="primary">SPAG17</name>
</gene>
<evidence type="ECO:0000313" key="3">
    <source>
        <dbReference type="RefSeq" id="XP_025023783.1"/>
    </source>
</evidence>
<dbReference type="OMA" id="HYATVIT"/>
<feature type="region of interest" description="Disordered" evidence="1">
    <location>
        <begin position="1186"/>
        <end position="1275"/>
    </location>
</feature>
<sequence>MAPKRPKGGGGGGASGPPGAGSKNWEAGLVAARLEEENWIPSAAFVVGSRPEDELHIKALSLAVQVPQRKLFCLISWEGLVAQIMEAGDVKTKKVKDKETPLFYEVLEMAKSILDSGEALPVTLIGKLIKYQMLCIKQKDLQRRNAEKKATDEQDKEKEEKGKGKGKPKKEKEKPASAKAGGKGGKGKQSTDSPNLSATIVKKDTKLKRRGEDDDLDKFIDDEPDDGAQYYFIITGFHYPQLLPILSDLGINIGSVIQISSDNYEPLQTYLEAIALQEEPLLAPEVVEAENKKKQKAAKDLETFWKYLEPILNNGKPGSNIFQIARLLHKVHESSFPADWSSNDLMLEIGTDIFEHVACLMYDCLDWKRQYQHYLKSSKFINVPLVEKKSKLEMQATAPVTPSRKKQAVEEPAALPVLTTDVDMRYYNDLLSGIPDEVVSVALILDCMVQQVVASEENLIPPSLVIPQPREDGLDHTIASHIVSTLPFLSLPENEKMKLYNYIYPEKDEKVTAPRGPLILNYHDSLSQKLHSLKVKNELNPIKIEEEMMEKLPLMQLLKFPLPSPGNNTKRLARIHELMHYCTNEQMNWAEVERAFKVFTFESLRLTNIDNSGKLEGSGTMLGGDDEVSYIPWDNPARFARQLRQELIGKKISKEHNLNNSDLTSDIPGNDLIGSLDKVDVETEFSAIQKSQQRCLKDWSLAEHFQPQLLFQVLHNATQHYRCIDSYYHTQDNSLLIVLHNPMNQCHQFYESWDVSLHSDVGFRTYLELVAGSINEWILKEEAKYQEEKMAKELEALRLAKEMMEKPEEVKPPPPGKKGAVSKKSKSSSKSKVEVTPEPVVEKEKNIFVRDDSLKAWKEEQERLLEEERLKELKKAEKKEKSDGKKKGQGKEPPIPEETKASKKKGSKDKTKSPTKSPETLPEAEDQTKLQKHSKQTIPPLPAEKDYEFLGYNMSENVIQVSGTTQYLFPTDGGQIQAEKTKFEKGSTLVKVKVIKDNHCFFIHLIDPQISLKECKSEQESFGSLEEQEIKPEKAIHQGKALSKFGSFSATLENEIHLSFSCYGASGKTTEEKDPNLAAVLSIPSINLPTSTFLASAVSAAAVPATGKAKPGKEKSAKSLPSAKVSSRLTMSASPEESPVQEEKKIERNKPIQTQAVPETRVFNTLNVSCPSGLVLTFLGQRFAGEEKGEKAKNDDEESKTDESKSSEVKLDEIKSEDAGEKQTEPHKSLAKDSGDKAINAKASDESGTDLAVRNETASDSKAEMETEDNNMDKESPFEILIRQSYPQKVKHSQLQKTVRKPLEQEVSRVITRQGTIVKYMLDGSTQILFGDGTVIRSPDSGPVIPPPPPPSTPHTEVTPSPETSSKKSRKITKVPLPGKNETVETVAQEHLPEPEQSTDVVAGTWITTTPLGIQIGTKGLERLDLKPLLAYSATDPVNGMVMVTREDRVVMVEKKDGSRIVDHADGTRITTFFQECVDIVSPNDSEGADGYPQTITRMVKCTRIENPHFATVITNCEDSTCCAIFADGTSIISKPQGTYQILPINKGSLFINEDYSAVYSPETFEKDDSELMSSDENQHVGKYIMKHNSKIACEMTDLAGNTFKVMADGTTSVSTPTIDTDSKESETIEIQTPVIYGEHAPRFFIVHADGSGTELLRTKETEEYLAKAYGDPNTAVIQEPIQECPGVLSITVLCPLTEVSKWVMKTDSATIIPYNLQSRDWKNFPPVERKTPGPPFGMHAWKGLCIEFKELASSPAPIQKCPNVLQIRQLVQYEPISDELRFKLQSSVKEYINKIIKQEDEMQERIIKDPRTEQEKENAADLLKLVMSFPNLEESSEFCNRAAISTLYEQAMISQVPSSSREALSKQTEEYWKRER</sequence>
<feature type="region of interest" description="Disordered" evidence="1">
    <location>
        <begin position="804"/>
        <end position="839"/>
    </location>
</feature>
<reference evidence="3" key="1">
    <citation type="submission" date="2025-08" db="UniProtKB">
        <authorList>
            <consortium name="RefSeq"/>
        </authorList>
    </citation>
    <scope>IDENTIFICATION</scope>
    <source>
        <tissue evidence="3">Liver</tissue>
    </source>
</reference>
<dbReference type="Proteomes" id="UP000695026">
    <property type="component" value="Unplaced"/>
</dbReference>
<dbReference type="CTD" id="200162"/>
<feature type="compositionally biased region" description="Basic and acidic residues" evidence="1">
    <location>
        <begin position="1257"/>
        <end position="1275"/>
    </location>
</feature>
<feature type="compositionally biased region" description="Basic and acidic residues" evidence="1">
    <location>
        <begin position="875"/>
        <end position="890"/>
    </location>
</feature>
<dbReference type="KEGG" id="pbi:103051346"/>
<dbReference type="RefSeq" id="XP_025023783.1">
    <property type="nucleotide sequence ID" value="XM_025168015.1"/>
</dbReference>
<protein>
    <submittedName>
        <fullName evidence="3">Sperm-associated antigen 17</fullName>
    </submittedName>
</protein>
<dbReference type="PANTHER" id="PTHR21963:SF1">
    <property type="entry name" value="SPERM-ASSOCIATED ANTIGEN 17"/>
    <property type="match status" value="1"/>
</dbReference>
<dbReference type="GO" id="GO:1904158">
    <property type="term" value="P:axonemal central apparatus assembly"/>
    <property type="evidence" value="ECO:0007669"/>
    <property type="project" value="TreeGrafter"/>
</dbReference>
<feature type="compositionally biased region" description="Low complexity" evidence="1">
    <location>
        <begin position="1354"/>
        <end position="1364"/>
    </location>
</feature>
<feature type="region of interest" description="Disordered" evidence="1">
    <location>
        <begin position="1104"/>
        <end position="1153"/>
    </location>
</feature>
<dbReference type="InterPro" id="IPR026173">
    <property type="entry name" value="SPAG17"/>
</dbReference>
<dbReference type="GO" id="GO:0003351">
    <property type="term" value="P:epithelial cilium movement involved in extracellular fluid movement"/>
    <property type="evidence" value="ECO:0007669"/>
    <property type="project" value="TreeGrafter"/>
</dbReference>
<feature type="compositionally biased region" description="Basic and acidic residues" evidence="1">
    <location>
        <begin position="1141"/>
        <end position="1150"/>
    </location>
</feature>
<organism evidence="2 3">
    <name type="scientific">Python bivittatus</name>
    <name type="common">Burmese python</name>
    <name type="synonym">Python molurus bivittatus</name>
    <dbReference type="NCBI Taxonomy" id="176946"/>
    <lineage>
        <taxon>Eukaryota</taxon>
        <taxon>Metazoa</taxon>
        <taxon>Chordata</taxon>
        <taxon>Craniata</taxon>
        <taxon>Vertebrata</taxon>
        <taxon>Euteleostomi</taxon>
        <taxon>Lepidosauria</taxon>
        <taxon>Squamata</taxon>
        <taxon>Bifurcata</taxon>
        <taxon>Unidentata</taxon>
        <taxon>Episquamata</taxon>
        <taxon>Toxicofera</taxon>
        <taxon>Serpentes</taxon>
        <taxon>Henophidia</taxon>
        <taxon>Pythonidae</taxon>
        <taxon>Python</taxon>
    </lineage>
</organism>
<feature type="compositionally biased region" description="Basic and acidic residues" evidence="1">
    <location>
        <begin position="142"/>
        <end position="163"/>
    </location>
</feature>
<feature type="region of interest" description="Disordered" evidence="1">
    <location>
        <begin position="142"/>
        <end position="204"/>
    </location>
</feature>
<dbReference type="GeneID" id="103051346"/>
<proteinExistence type="predicted"/>
<feature type="compositionally biased region" description="Basic residues" evidence="1">
    <location>
        <begin position="820"/>
        <end position="829"/>
    </location>
</feature>
<dbReference type="OrthoDB" id="10257153at2759"/>
<dbReference type="PANTHER" id="PTHR21963">
    <property type="entry name" value="PF6"/>
    <property type="match status" value="1"/>
</dbReference>
<feature type="compositionally biased region" description="Gly residues" evidence="1">
    <location>
        <begin position="8"/>
        <end position="19"/>
    </location>
</feature>
<feature type="region of interest" description="Disordered" evidence="1">
    <location>
        <begin position="1333"/>
        <end position="1381"/>
    </location>
</feature>
<evidence type="ECO:0000256" key="1">
    <source>
        <dbReference type="SAM" id="MobiDB-lite"/>
    </source>
</evidence>
<keyword evidence="2" id="KW-1185">Reference proteome</keyword>
<dbReference type="GO" id="GO:0005576">
    <property type="term" value="C:extracellular region"/>
    <property type="evidence" value="ECO:0007669"/>
    <property type="project" value="GOC"/>
</dbReference>
<name>A0A9F5N0S1_PYTBI</name>
<dbReference type="GO" id="GO:1990716">
    <property type="term" value="C:axonemal central apparatus"/>
    <property type="evidence" value="ECO:0007669"/>
    <property type="project" value="TreeGrafter"/>
</dbReference>
<feature type="region of interest" description="Disordered" evidence="1">
    <location>
        <begin position="1"/>
        <end position="24"/>
    </location>
</feature>
<accession>A0A9F5N0S1</accession>
<evidence type="ECO:0000313" key="2">
    <source>
        <dbReference type="Proteomes" id="UP000695026"/>
    </source>
</evidence>